<sequence>MPSEGERIRTRLDAKKKQAPTPSKKSRSRKDAPGKENTSTASMPPTRAGSVTVPWRQKIAIPYTHQLLAIISEKTKYKIAFGFDKGAASLVPAAEEDPNKNNPTGLTQVDHAKSIARKLLLPTASEQGTIEYAVKDGELNGCFTEDHLGELALIIKARILALKRMYVEKRNLLGETGMGLIDNGREADMTQGSELKNKWDSIQKTFPYFKTLHNMMGSSPTVDRGAMANSTTPVDTSILGRGSQPFDDPVDPSHVEPSSRLQSTPLPDGASATRKRSRNLESDVSDAERTDGTSGGGDGPNSDSDSSMSSVEALPAAPTSKASGRSRKSRTPTKPSVAPSPAPASSHKRRQPIEVVAESAAEDRKARIDLAKYKLRKKNERAEKKARLSYEVELAKVKQKEMEFELRQLNERYAREEAERQRNFQREMMLHQLELERIRAGLPAASDQPAGGLASAKAGPSSGGISPGMSAMPSQSSNVHPVDPALFAGPPPSGPFY</sequence>
<dbReference type="eggNOG" id="ENOG502REM6">
    <property type="taxonomic scope" value="Eukaryota"/>
</dbReference>
<keyword evidence="4" id="KW-1185">Reference proteome</keyword>
<feature type="compositionally biased region" description="Low complexity" evidence="2">
    <location>
        <begin position="335"/>
        <end position="345"/>
    </location>
</feature>
<evidence type="ECO:0000256" key="1">
    <source>
        <dbReference type="SAM" id="Coils"/>
    </source>
</evidence>
<feature type="compositionally biased region" description="Basic and acidic residues" evidence="2">
    <location>
        <begin position="278"/>
        <end position="291"/>
    </location>
</feature>
<organism evidence="4">
    <name type="scientific">Schizophyllum commune (strain H4-8 / FGSC 9210)</name>
    <name type="common">Split gill fungus</name>
    <dbReference type="NCBI Taxonomy" id="578458"/>
    <lineage>
        <taxon>Eukaryota</taxon>
        <taxon>Fungi</taxon>
        <taxon>Dikarya</taxon>
        <taxon>Basidiomycota</taxon>
        <taxon>Agaricomycotina</taxon>
        <taxon>Agaricomycetes</taxon>
        <taxon>Agaricomycetidae</taxon>
        <taxon>Agaricales</taxon>
        <taxon>Schizophyllaceae</taxon>
        <taxon>Schizophyllum</taxon>
    </lineage>
</organism>
<feature type="compositionally biased region" description="Low complexity" evidence="2">
    <location>
        <begin position="449"/>
        <end position="460"/>
    </location>
</feature>
<evidence type="ECO:0000256" key="2">
    <source>
        <dbReference type="SAM" id="MobiDB-lite"/>
    </source>
</evidence>
<dbReference type="Proteomes" id="UP000007431">
    <property type="component" value="Unassembled WGS sequence"/>
</dbReference>
<feature type="coiled-coil region" evidence="1">
    <location>
        <begin position="392"/>
        <end position="426"/>
    </location>
</feature>
<feature type="region of interest" description="Disordered" evidence="2">
    <location>
        <begin position="444"/>
        <end position="497"/>
    </location>
</feature>
<gene>
    <name evidence="3" type="ORF">SCHCODRAFT_259035</name>
</gene>
<dbReference type="VEuPathDB" id="FungiDB:SCHCODRAFT_02646125"/>
<feature type="compositionally biased region" description="Basic and acidic residues" evidence="2">
    <location>
        <begin position="1"/>
        <end position="16"/>
    </location>
</feature>
<feature type="region of interest" description="Disordered" evidence="2">
    <location>
        <begin position="220"/>
        <end position="352"/>
    </location>
</feature>
<proteinExistence type="predicted"/>
<keyword evidence="1" id="KW-0175">Coiled coil</keyword>
<dbReference type="KEGG" id="scm:SCHCO_02646125"/>
<dbReference type="InParanoid" id="D8QME6"/>
<dbReference type="RefSeq" id="XP_003025890.1">
    <property type="nucleotide sequence ID" value="XM_003025844.1"/>
</dbReference>
<evidence type="ECO:0000313" key="3">
    <source>
        <dbReference type="EMBL" id="EFI90987.1"/>
    </source>
</evidence>
<dbReference type="EMBL" id="GL377324">
    <property type="protein sequence ID" value="EFI90987.1"/>
    <property type="molecule type" value="Genomic_DNA"/>
</dbReference>
<dbReference type="OMA" id="ANEDYLG"/>
<dbReference type="HOGENOM" id="CLU_051721_0_0_1"/>
<dbReference type="GeneID" id="9588205"/>
<protein>
    <submittedName>
        <fullName evidence="3">Expressed protein</fullName>
    </submittedName>
</protein>
<evidence type="ECO:0000313" key="4">
    <source>
        <dbReference type="Proteomes" id="UP000007431"/>
    </source>
</evidence>
<reference evidence="3 4" key="1">
    <citation type="journal article" date="2010" name="Nat. Biotechnol.">
        <title>Genome sequence of the model mushroom Schizophyllum commune.</title>
        <authorList>
            <person name="Ohm R.A."/>
            <person name="de Jong J.F."/>
            <person name="Lugones L.G."/>
            <person name="Aerts A."/>
            <person name="Kothe E."/>
            <person name="Stajich J.E."/>
            <person name="de Vries R.P."/>
            <person name="Record E."/>
            <person name="Levasseur A."/>
            <person name="Baker S.E."/>
            <person name="Bartholomew K.A."/>
            <person name="Coutinho P.M."/>
            <person name="Erdmann S."/>
            <person name="Fowler T.J."/>
            <person name="Gathman A.C."/>
            <person name="Lombard V."/>
            <person name="Henrissat B."/>
            <person name="Knabe N."/>
            <person name="Kuees U."/>
            <person name="Lilly W.W."/>
            <person name="Lindquist E."/>
            <person name="Lucas S."/>
            <person name="Magnuson J.K."/>
            <person name="Piumi F."/>
            <person name="Raudaskoski M."/>
            <person name="Salamov A."/>
            <person name="Schmutz J."/>
            <person name="Schwarze F.W.M.R."/>
            <person name="vanKuyk P.A."/>
            <person name="Horton J.S."/>
            <person name="Grigoriev I.V."/>
            <person name="Woesten H.A.B."/>
        </authorList>
    </citation>
    <scope>NUCLEOTIDE SEQUENCE [LARGE SCALE GENOMIC DNA]</scope>
    <source>
        <strain evidence="4">H4-8 / FGSC 9210</strain>
    </source>
</reference>
<dbReference type="AlphaFoldDB" id="D8QME6"/>
<name>D8QME6_SCHCM</name>
<dbReference type="OrthoDB" id="3269005at2759"/>
<feature type="region of interest" description="Disordered" evidence="2">
    <location>
        <begin position="1"/>
        <end position="50"/>
    </location>
</feature>
<accession>D8QME6</accession>
<feature type="compositionally biased region" description="Low complexity" evidence="2">
    <location>
        <begin position="300"/>
        <end position="310"/>
    </location>
</feature>